<keyword evidence="4 6" id="KW-1133">Transmembrane helix</keyword>
<keyword evidence="5 6" id="KW-0472">Membrane</keyword>
<keyword evidence="8" id="KW-1185">Reference proteome</keyword>
<keyword evidence="2" id="KW-1003">Cell membrane</keyword>
<dbReference type="EMBL" id="FQXS01000023">
    <property type="protein sequence ID" value="SHI03568.1"/>
    <property type="molecule type" value="Genomic_DNA"/>
</dbReference>
<feature type="transmembrane region" description="Helical" evidence="6">
    <location>
        <begin position="113"/>
        <end position="140"/>
    </location>
</feature>
<accession>A0A1M5XVL5</accession>
<reference evidence="7 8" key="1">
    <citation type="submission" date="2016-11" db="EMBL/GenBank/DDBJ databases">
        <authorList>
            <person name="Jaros S."/>
            <person name="Januszkiewicz K."/>
            <person name="Wedrychowicz H."/>
        </authorList>
    </citation>
    <scope>NUCLEOTIDE SEQUENCE [LARGE SCALE GENOMIC DNA]</scope>
    <source>
        <strain evidence="7 8">DSM 9705</strain>
    </source>
</reference>
<dbReference type="GO" id="GO:0005886">
    <property type="term" value="C:plasma membrane"/>
    <property type="evidence" value="ECO:0007669"/>
    <property type="project" value="UniProtKB-SubCell"/>
</dbReference>
<evidence type="ECO:0000256" key="2">
    <source>
        <dbReference type="ARBA" id="ARBA00022475"/>
    </source>
</evidence>
<gene>
    <name evidence="7" type="ORF">SAMN02745124_03377</name>
</gene>
<evidence type="ECO:0000256" key="5">
    <source>
        <dbReference type="ARBA" id="ARBA00023136"/>
    </source>
</evidence>
<dbReference type="GO" id="GO:0006865">
    <property type="term" value="P:amino acid transport"/>
    <property type="evidence" value="ECO:0007669"/>
    <property type="project" value="InterPro"/>
</dbReference>
<dbReference type="Pfam" id="PF01810">
    <property type="entry name" value="LysE"/>
    <property type="match status" value="1"/>
</dbReference>
<evidence type="ECO:0000313" key="8">
    <source>
        <dbReference type="Proteomes" id="UP000184139"/>
    </source>
</evidence>
<keyword evidence="3 6" id="KW-0812">Transmembrane</keyword>
<dbReference type="PANTHER" id="PTHR38825">
    <property type="entry name" value="LYSINE EXPORTER PROTEIN (LYSE/YGGA)"/>
    <property type="match status" value="1"/>
</dbReference>
<evidence type="ECO:0000256" key="4">
    <source>
        <dbReference type="ARBA" id="ARBA00022989"/>
    </source>
</evidence>
<dbReference type="OrthoDB" id="9784202at2"/>
<feature type="transmembrane region" description="Helical" evidence="6">
    <location>
        <begin position="184"/>
        <end position="204"/>
    </location>
</feature>
<dbReference type="AlphaFoldDB" id="A0A1M5XVL5"/>
<protein>
    <submittedName>
        <fullName evidence="7">Threonine/homoserine/homoserine lactone efflux protein</fullName>
    </submittedName>
</protein>
<dbReference type="RefSeq" id="WP_073377829.1">
    <property type="nucleotide sequence ID" value="NZ_FQXS01000023.1"/>
</dbReference>
<dbReference type="Proteomes" id="UP000184139">
    <property type="component" value="Unassembled WGS sequence"/>
</dbReference>
<evidence type="ECO:0000256" key="3">
    <source>
        <dbReference type="ARBA" id="ARBA00022692"/>
    </source>
</evidence>
<proteinExistence type="predicted"/>
<comment type="subcellular location">
    <subcellularLocation>
        <location evidence="1">Cell membrane</location>
        <topology evidence="1">Multi-pass membrane protein</topology>
    </subcellularLocation>
</comment>
<organism evidence="7 8">
    <name type="scientific">Desulfofustis glycolicus DSM 9705</name>
    <dbReference type="NCBI Taxonomy" id="1121409"/>
    <lineage>
        <taxon>Bacteria</taxon>
        <taxon>Pseudomonadati</taxon>
        <taxon>Thermodesulfobacteriota</taxon>
        <taxon>Desulfobulbia</taxon>
        <taxon>Desulfobulbales</taxon>
        <taxon>Desulfocapsaceae</taxon>
        <taxon>Desulfofustis</taxon>
    </lineage>
</organism>
<name>A0A1M5XVL5_9BACT</name>
<sequence>MSLALISISLSSFVIALSGAMMPGPVMTVTVSESVRRGATVGPLMILGHGLLELLLVGALITGLAPLLSRDEVFIAISLVGGVILLWMAVSMFKGLPSLHLCLEDQGKRSRNLILAGILLSIANPYWLLWWATIGLGYIVYSMQFGLIGVAAFFVGHILADLTWYGFISFGIARGRRFFTDSRYRLLVGICASFLVLFSGYFIVSGIERLI</sequence>
<feature type="transmembrane region" description="Helical" evidence="6">
    <location>
        <begin position="73"/>
        <end position="93"/>
    </location>
</feature>
<feature type="transmembrane region" description="Helical" evidence="6">
    <location>
        <begin position="147"/>
        <end position="172"/>
    </location>
</feature>
<feature type="transmembrane region" description="Helical" evidence="6">
    <location>
        <begin position="44"/>
        <end position="66"/>
    </location>
</feature>
<evidence type="ECO:0000313" key="7">
    <source>
        <dbReference type="EMBL" id="SHI03568.1"/>
    </source>
</evidence>
<evidence type="ECO:0000256" key="1">
    <source>
        <dbReference type="ARBA" id="ARBA00004651"/>
    </source>
</evidence>
<evidence type="ECO:0000256" key="6">
    <source>
        <dbReference type="SAM" id="Phobius"/>
    </source>
</evidence>
<dbReference type="InterPro" id="IPR001123">
    <property type="entry name" value="LeuE-type"/>
</dbReference>
<dbReference type="PANTHER" id="PTHR38825:SF1">
    <property type="entry name" value="TRANSPORTER, LYSE FAMILY"/>
    <property type="match status" value="1"/>
</dbReference>